<organism evidence="1 2">
    <name type="scientific">Penicillium roqueforti (strain FM164)</name>
    <dbReference type="NCBI Taxonomy" id="1365484"/>
    <lineage>
        <taxon>Eukaryota</taxon>
        <taxon>Fungi</taxon>
        <taxon>Dikarya</taxon>
        <taxon>Ascomycota</taxon>
        <taxon>Pezizomycotina</taxon>
        <taxon>Eurotiomycetes</taxon>
        <taxon>Eurotiomycetidae</taxon>
        <taxon>Eurotiales</taxon>
        <taxon>Aspergillaceae</taxon>
        <taxon>Penicillium</taxon>
    </lineage>
</organism>
<keyword evidence="2" id="KW-1185">Reference proteome</keyword>
<reference evidence="1" key="1">
    <citation type="journal article" date="2014" name="Nat. Commun.">
        <title>Multiple recent horizontal transfers of a large genomic region in cheese making fungi.</title>
        <authorList>
            <person name="Cheeseman K."/>
            <person name="Ropars J."/>
            <person name="Renault P."/>
            <person name="Dupont J."/>
            <person name="Gouzy J."/>
            <person name="Branca A."/>
            <person name="Abraham A.L."/>
            <person name="Ceppi M."/>
            <person name="Conseiller E."/>
            <person name="Debuchy R."/>
            <person name="Malagnac F."/>
            <person name="Goarin A."/>
            <person name="Silar P."/>
            <person name="Lacoste S."/>
            <person name="Sallet E."/>
            <person name="Bensimon A."/>
            <person name="Giraud T."/>
            <person name="Brygoo Y."/>
        </authorList>
    </citation>
    <scope>NUCLEOTIDE SEQUENCE [LARGE SCALE GENOMIC DNA]</scope>
    <source>
        <strain evidence="1">FM164</strain>
    </source>
</reference>
<accession>W6QII7</accession>
<sequence length="33" mass="3773">MGQYRMYQFLCFIMFAELLLFSLLASPLPAGLS</sequence>
<dbReference type="AlphaFoldDB" id="W6QII7"/>
<proteinExistence type="predicted"/>
<protein>
    <submittedName>
        <fullName evidence="1">Uncharacterized protein</fullName>
    </submittedName>
</protein>
<evidence type="ECO:0000313" key="1">
    <source>
        <dbReference type="EMBL" id="CDM36628.1"/>
    </source>
</evidence>
<dbReference type="Proteomes" id="UP000030686">
    <property type="component" value="Unassembled WGS sequence"/>
</dbReference>
<name>W6QII7_PENRF</name>
<dbReference type="EMBL" id="HG792019">
    <property type="protein sequence ID" value="CDM36628.1"/>
    <property type="molecule type" value="Genomic_DNA"/>
</dbReference>
<evidence type="ECO:0000313" key="2">
    <source>
        <dbReference type="Proteomes" id="UP000030686"/>
    </source>
</evidence>
<gene>
    <name evidence="1" type="ORF">PROQFM164_S05g000461</name>
</gene>